<accession>A0AAV2DU79</accession>
<evidence type="ECO:0000313" key="2">
    <source>
        <dbReference type="EMBL" id="CAL1377127.1"/>
    </source>
</evidence>
<proteinExistence type="predicted"/>
<keyword evidence="3" id="KW-1185">Reference proteome</keyword>
<dbReference type="EMBL" id="OZ034816">
    <property type="protein sequence ID" value="CAL1377127.1"/>
    <property type="molecule type" value="Genomic_DNA"/>
</dbReference>
<gene>
    <name evidence="2" type="ORF">LTRI10_LOCUS18797</name>
</gene>
<sequence>MGVPSDSDGIEASPGDGGTLGTGVELALGRCCREVPGEGVCSSAAPSRRGDVGGDICSWKPISEGCTGGAVVVSCE</sequence>
<evidence type="ECO:0000313" key="3">
    <source>
        <dbReference type="Proteomes" id="UP001497516"/>
    </source>
</evidence>
<dbReference type="Proteomes" id="UP001497516">
    <property type="component" value="Chromosome 3"/>
</dbReference>
<organism evidence="2 3">
    <name type="scientific">Linum trigynum</name>
    <dbReference type="NCBI Taxonomy" id="586398"/>
    <lineage>
        <taxon>Eukaryota</taxon>
        <taxon>Viridiplantae</taxon>
        <taxon>Streptophyta</taxon>
        <taxon>Embryophyta</taxon>
        <taxon>Tracheophyta</taxon>
        <taxon>Spermatophyta</taxon>
        <taxon>Magnoliopsida</taxon>
        <taxon>eudicotyledons</taxon>
        <taxon>Gunneridae</taxon>
        <taxon>Pentapetalae</taxon>
        <taxon>rosids</taxon>
        <taxon>fabids</taxon>
        <taxon>Malpighiales</taxon>
        <taxon>Linaceae</taxon>
        <taxon>Linum</taxon>
    </lineage>
</organism>
<feature type="region of interest" description="Disordered" evidence="1">
    <location>
        <begin position="1"/>
        <end position="21"/>
    </location>
</feature>
<name>A0AAV2DU79_9ROSI</name>
<evidence type="ECO:0000256" key="1">
    <source>
        <dbReference type="SAM" id="MobiDB-lite"/>
    </source>
</evidence>
<dbReference type="AlphaFoldDB" id="A0AAV2DU79"/>
<protein>
    <submittedName>
        <fullName evidence="2">Uncharacterized protein</fullName>
    </submittedName>
</protein>
<reference evidence="2 3" key="1">
    <citation type="submission" date="2024-04" db="EMBL/GenBank/DDBJ databases">
        <authorList>
            <person name="Fracassetti M."/>
        </authorList>
    </citation>
    <scope>NUCLEOTIDE SEQUENCE [LARGE SCALE GENOMIC DNA]</scope>
</reference>